<dbReference type="RefSeq" id="WP_108925847.1">
    <property type="nucleotide sequence ID" value="NZ_BFCH01000028.1"/>
</dbReference>
<protein>
    <submittedName>
        <fullName evidence="2">Uncharacterized protein</fullName>
    </submittedName>
</protein>
<dbReference type="AlphaFoldDB" id="A0AA37PLQ6"/>
<gene>
    <name evidence="1" type="ORF">MmonteBS_46860</name>
    <name evidence="2" type="ORF">NJB18185_13560</name>
</gene>
<dbReference type="EMBL" id="BFCH01000028">
    <property type="protein sequence ID" value="GBG40314.1"/>
    <property type="molecule type" value="Genomic_DNA"/>
</dbReference>
<proteinExistence type="predicted"/>
<dbReference type="Proteomes" id="UP000245060">
    <property type="component" value="Unassembled WGS sequence"/>
</dbReference>
<evidence type="ECO:0000313" key="4">
    <source>
        <dbReference type="Proteomes" id="UP001139505"/>
    </source>
</evidence>
<reference evidence="3" key="2">
    <citation type="submission" date="2018-04" db="EMBL/GenBank/DDBJ databases">
        <title>Draft genome sequence of Mycobacterium montefiorense isolated from Japanese black salamander.</title>
        <authorList>
            <person name="Fukano H."/>
            <person name="Yoshida M."/>
            <person name="Shimizu A."/>
            <person name="Iwao H."/>
            <person name="Kurata O."/>
            <person name="Katayama Y."/>
            <person name="Omatsu T."/>
            <person name="Mizutani T."/>
            <person name="Wada S."/>
            <person name="Hoshino Y."/>
        </authorList>
    </citation>
    <scope>NUCLEOTIDE SEQUENCE [LARGE SCALE GENOMIC DNA]</scope>
    <source>
        <strain evidence="3">BS</strain>
    </source>
</reference>
<evidence type="ECO:0000313" key="3">
    <source>
        <dbReference type="Proteomes" id="UP000245060"/>
    </source>
</evidence>
<evidence type="ECO:0000313" key="1">
    <source>
        <dbReference type="EMBL" id="GBG40314.1"/>
    </source>
</evidence>
<reference evidence="2" key="3">
    <citation type="journal article" date="2022" name="Microbiol. Resour. Announc.">
        <title>Draft Genome Sequences of Eight Mycobacterium montefiorense Strains Isolated from Salamanders in Captivity.</title>
        <authorList>
            <person name="Komine T."/>
            <person name="Ihara H."/>
            <person name="Fukano H."/>
            <person name="Hoshino Y."/>
            <person name="Kurata O."/>
            <person name="Wada S."/>
        </authorList>
    </citation>
    <scope>NUCLEOTIDE SEQUENCE</scope>
    <source>
        <strain evidence="2">NJB18185</strain>
    </source>
</reference>
<keyword evidence="3" id="KW-1185">Reference proteome</keyword>
<reference evidence="1" key="1">
    <citation type="journal article" date="2018" name="Genome Announc.">
        <title>Draft Genome Sequence of Mycobacterium montefiorense Isolated from Japanese Black Salamander (Hynobius nigrescens).</title>
        <authorList>
            <person name="Fukano H."/>
            <person name="Yoshida M."/>
            <person name="Shimizu A."/>
            <person name="Iwao H."/>
            <person name="Katayama Y."/>
            <person name="Omatsu T."/>
            <person name="Mizutani T."/>
            <person name="Kurata O."/>
            <person name="Wada S."/>
            <person name="Hoshino Y."/>
        </authorList>
    </citation>
    <scope>NUCLEOTIDE SEQUENCE</scope>
    <source>
        <strain evidence="1">BS</strain>
    </source>
</reference>
<accession>A0AA37PLQ6</accession>
<comment type="caution">
    <text evidence="2">The sequence shown here is derived from an EMBL/GenBank/DDBJ whole genome shotgun (WGS) entry which is preliminary data.</text>
</comment>
<organism evidence="2 4">
    <name type="scientific">Mycobacterium montefiorense</name>
    <dbReference type="NCBI Taxonomy" id="154654"/>
    <lineage>
        <taxon>Bacteria</taxon>
        <taxon>Bacillati</taxon>
        <taxon>Actinomycetota</taxon>
        <taxon>Actinomycetes</taxon>
        <taxon>Mycobacteriales</taxon>
        <taxon>Mycobacteriaceae</taxon>
        <taxon>Mycobacterium</taxon>
        <taxon>Mycobacterium simiae complex</taxon>
    </lineage>
</organism>
<dbReference type="EMBL" id="BQYH01000006">
    <property type="protein sequence ID" value="GKU71580.1"/>
    <property type="molecule type" value="Genomic_DNA"/>
</dbReference>
<reference evidence="2" key="4">
    <citation type="submission" date="2022-04" db="EMBL/GenBank/DDBJ databases">
        <authorList>
            <person name="Komine T."/>
            <person name="Fukano H."/>
            <person name="Wada S."/>
        </authorList>
    </citation>
    <scope>NUCLEOTIDE SEQUENCE</scope>
    <source>
        <strain evidence="2">NJB18185</strain>
    </source>
</reference>
<name>A0AA37PLQ6_9MYCO</name>
<sequence length="68" mass="7392">MNDYDASGSASIRPILLGHGVAIDDSEAARISSTIRSVRSTVDSMIKDETALLEIGQFRELLRREASV</sequence>
<evidence type="ECO:0000313" key="2">
    <source>
        <dbReference type="EMBL" id="GKU71580.1"/>
    </source>
</evidence>
<dbReference type="Proteomes" id="UP001139505">
    <property type="component" value="Unassembled WGS sequence"/>
</dbReference>